<dbReference type="AlphaFoldDB" id="A0A078L535"/>
<dbReference type="EMBL" id="CCSB01000004">
    <property type="protein sequence ID" value="CDZ79023.1"/>
    <property type="molecule type" value="Genomic_DNA"/>
</dbReference>
<evidence type="ECO:0000256" key="1">
    <source>
        <dbReference type="SAM" id="MobiDB-lite"/>
    </source>
</evidence>
<proteinExistence type="predicted"/>
<name>A0A078L535_9GAMM</name>
<reference evidence="2 3" key="1">
    <citation type="submission" date="2014-06" db="EMBL/GenBank/DDBJ databases">
        <authorList>
            <person name="Urmite Genomes Urmite Genomes"/>
        </authorList>
    </citation>
    <scope>NUCLEOTIDE SEQUENCE [LARGE SCALE GENOMIC DNA]</scope>
</reference>
<evidence type="ECO:0000313" key="2">
    <source>
        <dbReference type="EMBL" id="CDZ79023.1"/>
    </source>
</evidence>
<accession>A0A078L535</accession>
<evidence type="ECO:0000313" key="3">
    <source>
        <dbReference type="Proteomes" id="UP000044071"/>
    </source>
</evidence>
<gene>
    <name evidence="2" type="ORF">BN59_03339</name>
</gene>
<sequence length="95" mass="10646">MNPNSRGLSTQVSVIDEPCPPKARHPERSEGSPGLAQCHIQEILRCAPKDVRHVERRETSPECSTVLIPEIPHYVRDDEVFIDVYPKGAGALWMT</sequence>
<feature type="region of interest" description="Disordered" evidence="1">
    <location>
        <begin position="1"/>
        <end position="35"/>
    </location>
</feature>
<dbReference type="STRING" id="1034943.BN59_03339"/>
<keyword evidence="3" id="KW-1185">Reference proteome</keyword>
<protein>
    <submittedName>
        <fullName evidence="2">Uncharacterized protein</fullName>
    </submittedName>
</protein>
<dbReference type="Proteomes" id="UP000044071">
    <property type="component" value="Unassembled WGS sequence"/>
</dbReference>
<organism evidence="2 3">
    <name type="scientific">Legionella massiliensis</name>
    <dbReference type="NCBI Taxonomy" id="1034943"/>
    <lineage>
        <taxon>Bacteria</taxon>
        <taxon>Pseudomonadati</taxon>
        <taxon>Pseudomonadota</taxon>
        <taxon>Gammaproteobacteria</taxon>
        <taxon>Legionellales</taxon>
        <taxon>Legionellaceae</taxon>
        <taxon>Legionella</taxon>
    </lineage>
</organism>
<feature type="compositionally biased region" description="Polar residues" evidence="1">
    <location>
        <begin position="1"/>
        <end position="13"/>
    </location>
</feature>